<keyword evidence="9 10" id="KW-0326">Glycosidase</keyword>
<evidence type="ECO:0000256" key="9">
    <source>
        <dbReference type="ARBA" id="ARBA00023295"/>
    </source>
</evidence>
<gene>
    <name evidence="13" type="ORF">BCR34DRAFT_534127</name>
</gene>
<evidence type="ECO:0000256" key="12">
    <source>
        <dbReference type="SAM" id="SignalP"/>
    </source>
</evidence>
<comment type="catalytic activity">
    <reaction evidence="1 10">
        <text>Random hydrolysis of (1-&gt;6)-alpha-D-mannosidic linkages in unbranched (1-&gt;6)-mannans.</text>
        <dbReference type="EC" id="3.2.1.101"/>
    </reaction>
</comment>
<keyword evidence="6 10" id="KW-0378">Hydrolase</keyword>
<dbReference type="Proteomes" id="UP000193144">
    <property type="component" value="Unassembled WGS sequence"/>
</dbReference>
<dbReference type="GO" id="GO:0012505">
    <property type="term" value="C:endomembrane system"/>
    <property type="evidence" value="ECO:0007669"/>
    <property type="project" value="UniProtKB-SubCell"/>
</dbReference>
<proteinExistence type="inferred from homology"/>
<evidence type="ECO:0000313" key="14">
    <source>
        <dbReference type="Proteomes" id="UP000193144"/>
    </source>
</evidence>
<dbReference type="GO" id="GO:0016052">
    <property type="term" value="P:carbohydrate catabolic process"/>
    <property type="evidence" value="ECO:0007669"/>
    <property type="project" value="InterPro"/>
</dbReference>
<accession>A0A1Y1ZWC2</accession>
<name>A0A1Y1ZWC2_9PLEO</name>
<dbReference type="SUPFAM" id="SSF48208">
    <property type="entry name" value="Six-hairpin glycosidases"/>
    <property type="match status" value="1"/>
</dbReference>
<dbReference type="InterPro" id="IPR005198">
    <property type="entry name" value="Glyco_hydro_76"/>
</dbReference>
<dbReference type="InterPro" id="IPR014480">
    <property type="entry name" value="Mannan-1_6-alpha_mannosidase"/>
</dbReference>
<evidence type="ECO:0000256" key="6">
    <source>
        <dbReference type="ARBA" id="ARBA00022801"/>
    </source>
</evidence>
<evidence type="ECO:0000256" key="3">
    <source>
        <dbReference type="ARBA" id="ARBA00009699"/>
    </source>
</evidence>
<dbReference type="PANTHER" id="PTHR12145:SF36">
    <property type="entry name" value="MANNAN ENDO-1,6-ALPHA-MANNOSIDASE DCW1"/>
    <property type="match status" value="1"/>
</dbReference>
<sequence>MFIRNTISSLALPLLFSTTLAYDLDTKSTDSIKSTAKTLADGIVKLYQANPEGSPIGIFNGKDGGSTKYFWWEAGAVWNAMVEYAYLTGDTAHNGLVSDALVAQLGDYNAFMPANQTKTLGNDDQSYWGLAALSAAEVGLAKPKDNTDWIDMAKAVFDTQTMRWDNETCKGGLRWQIFTFNAGYNYKNAVTTAQFFALSARLARFTGNQTHSEWADKAFTWLKDSGLMTKDYAVFDGADSTTNCSQINHIQWSNNQGIMLEGAAVMYNLTSDDKWKSAVTSLVNASSVFISKTSSNVLTEVACENNGKCNTDQKAFKGIAARSLSRAALSAPFISDTVQKVIEASAKGAAGACDGTDKELGCGFKWDRDNDDVSKLNEDGLSEVLGAMNVVQALLWPQAKALTGQGAGAKANATATPTPSASGSGKGGAGPTATGTGEGAKSTGAAGRTEVAWGVVGLAAGVIAMGL</sequence>
<keyword evidence="7" id="KW-0472">Membrane</keyword>
<evidence type="ECO:0000256" key="7">
    <source>
        <dbReference type="ARBA" id="ARBA00023136"/>
    </source>
</evidence>
<dbReference type="GO" id="GO:0009272">
    <property type="term" value="P:fungal-type cell wall biogenesis"/>
    <property type="evidence" value="ECO:0007669"/>
    <property type="project" value="TreeGrafter"/>
</dbReference>
<dbReference type="STRING" id="1231657.A0A1Y1ZWC2"/>
<comment type="similarity">
    <text evidence="3 10">Belongs to the glycosyl hydrolase 76 family.</text>
</comment>
<feature type="region of interest" description="Disordered" evidence="11">
    <location>
        <begin position="409"/>
        <end position="446"/>
    </location>
</feature>
<dbReference type="EC" id="3.2.1.101" evidence="4 10"/>
<dbReference type="Gene3D" id="1.50.10.20">
    <property type="match status" value="1"/>
</dbReference>
<feature type="signal peptide" evidence="12">
    <location>
        <begin position="1"/>
        <end position="21"/>
    </location>
</feature>
<organism evidence="13 14">
    <name type="scientific">Clohesyomyces aquaticus</name>
    <dbReference type="NCBI Taxonomy" id="1231657"/>
    <lineage>
        <taxon>Eukaryota</taxon>
        <taxon>Fungi</taxon>
        <taxon>Dikarya</taxon>
        <taxon>Ascomycota</taxon>
        <taxon>Pezizomycotina</taxon>
        <taxon>Dothideomycetes</taxon>
        <taxon>Pleosporomycetidae</taxon>
        <taxon>Pleosporales</taxon>
        <taxon>Lindgomycetaceae</taxon>
        <taxon>Clohesyomyces</taxon>
    </lineage>
</organism>
<dbReference type="GO" id="GO:0008496">
    <property type="term" value="F:mannan endo-1,6-alpha-mannosidase activity"/>
    <property type="evidence" value="ECO:0007669"/>
    <property type="project" value="UniProtKB-UniRule"/>
</dbReference>
<evidence type="ECO:0000256" key="4">
    <source>
        <dbReference type="ARBA" id="ARBA00012350"/>
    </source>
</evidence>
<dbReference type="AlphaFoldDB" id="A0A1Y1ZWC2"/>
<keyword evidence="14" id="KW-1185">Reference proteome</keyword>
<dbReference type="EMBL" id="MCFA01000032">
    <property type="protein sequence ID" value="ORY14542.1"/>
    <property type="molecule type" value="Genomic_DNA"/>
</dbReference>
<evidence type="ECO:0000313" key="13">
    <source>
        <dbReference type="EMBL" id="ORY14542.1"/>
    </source>
</evidence>
<protein>
    <recommendedName>
        <fullName evidence="4 10">Mannan endo-1,6-alpha-mannosidase</fullName>
        <ecNumber evidence="4 10">3.2.1.101</ecNumber>
    </recommendedName>
</protein>
<dbReference type="PANTHER" id="PTHR12145">
    <property type="entry name" value="MANNAN ENDO-1,6-ALPHA-MANNOSIDASE DCW1"/>
    <property type="match status" value="1"/>
</dbReference>
<evidence type="ECO:0000256" key="10">
    <source>
        <dbReference type="PIRNR" id="PIRNR016302"/>
    </source>
</evidence>
<feature type="chain" id="PRO_5013073277" description="Mannan endo-1,6-alpha-mannosidase" evidence="12">
    <location>
        <begin position="22"/>
        <end position="467"/>
    </location>
</feature>
<evidence type="ECO:0000256" key="1">
    <source>
        <dbReference type="ARBA" id="ARBA00001452"/>
    </source>
</evidence>
<reference evidence="13 14" key="1">
    <citation type="submission" date="2016-07" db="EMBL/GenBank/DDBJ databases">
        <title>Pervasive Adenine N6-methylation of Active Genes in Fungi.</title>
        <authorList>
            <consortium name="DOE Joint Genome Institute"/>
            <person name="Mondo S.J."/>
            <person name="Dannebaum R.O."/>
            <person name="Kuo R.C."/>
            <person name="Labutti K."/>
            <person name="Haridas S."/>
            <person name="Kuo A."/>
            <person name="Salamov A."/>
            <person name="Ahrendt S.R."/>
            <person name="Lipzen A."/>
            <person name="Sullivan W."/>
            <person name="Andreopoulos W.B."/>
            <person name="Clum A."/>
            <person name="Lindquist E."/>
            <person name="Daum C."/>
            <person name="Ramamoorthy G.K."/>
            <person name="Gryganskyi A."/>
            <person name="Culley D."/>
            <person name="Magnuson J.K."/>
            <person name="James T.Y."/>
            <person name="O'Malley M.A."/>
            <person name="Stajich J.E."/>
            <person name="Spatafora J.W."/>
            <person name="Visel A."/>
            <person name="Grigoriev I.V."/>
        </authorList>
    </citation>
    <scope>NUCLEOTIDE SEQUENCE [LARGE SCALE GENOMIC DNA]</scope>
    <source>
        <strain evidence="13 14">CBS 115471</strain>
    </source>
</reference>
<feature type="compositionally biased region" description="Low complexity" evidence="11">
    <location>
        <begin position="409"/>
        <end position="423"/>
    </location>
</feature>
<evidence type="ECO:0000256" key="8">
    <source>
        <dbReference type="ARBA" id="ARBA00023180"/>
    </source>
</evidence>
<comment type="caution">
    <text evidence="13">The sequence shown here is derived from an EMBL/GenBank/DDBJ whole genome shotgun (WGS) entry which is preliminary data.</text>
</comment>
<dbReference type="InterPro" id="IPR008928">
    <property type="entry name" value="6-hairpin_glycosidase_sf"/>
</dbReference>
<comment type="subcellular location">
    <subcellularLocation>
        <location evidence="2">Endomembrane system</location>
    </subcellularLocation>
</comment>
<evidence type="ECO:0000256" key="5">
    <source>
        <dbReference type="ARBA" id="ARBA00022729"/>
    </source>
</evidence>
<evidence type="ECO:0000256" key="2">
    <source>
        <dbReference type="ARBA" id="ARBA00004308"/>
    </source>
</evidence>
<keyword evidence="5 12" id="KW-0732">Signal</keyword>
<evidence type="ECO:0000256" key="11">
    <source>
        <dbReference type="SAM" id="MobiDB-lite"/>
    </source>
</evidence>
<keyword evidence="8" id="KW-0325">Glycoprotein</keyword>
<dbReference type="OrthoDB" id="4187847at2759"/>
<dbReference type="Pfam" id="PF03663">
    <property type="entry name" value="Glyco_hydro_76"/>
    <property type="match status" value="1"/>
</dbReference>
<dbReference type="FunFam" id="1.50.10.20:FF:000006">
    <property type="entry name" value="Mannan endo-1,6-alpha-mannosidase"/>
    <property type="match status" value="1"/>
</dbReference>
<dbReference type="PIRSF" id="PIRSF016302">
    <property type="entry name" value="Man_a_manosd"/>
    <property type="match status" value="1"/>
</dbReference>